<dbReference type="RefSeq" id="WP_227796323.1">
    <property type="nucleotide sequence ID" value="NZ_JAJFDX010000012.1"/>
</dbReference>
<proteinExistence type="predicted"/>
<dbReference type="InterPro" id="IPR025369">
    <property type="entry name" value="DUF4274"/>
</dbReference>
<evidence type="ECO:0000313" key="2">
    <source>
        <dbReference type="EMBL" id="MEQ2426601.1"/>
    </source>
</evidence>
<gene>
    <name evidence="2" type="ORF">WMQ36_16640</name>
</gene>
<comment type="caution">
    <text evidence="2">The sequence shown here is derived from an EMBL/GenBank/DDBJ whole genome shotgun (WGS) entry which is preliminary data.</text>
</comment>
<feature type="domain" description="DUF4274" evidence="1">
    <location>
        <begin position="13"/>
        <end position="77"/>
    </location>
</feature>
<accession>A0ABV1DA14</accession>
<keyword evidence="3" id="KW-1185">Reference proteome</keyword>
<evidence type="ECO:0000259" key="1">
    <source>
        <dbReference type="Pfam" id="PF14096"/>
    </source>
</evidence>
<protein>
    <submittedName>
        <fullName evidence="2">DUF4274 domain-containing protein</fullName>
    </submittedName>
</protein>
<organism evidence="2 3">
    <name type="scientific">Enterocloster hominis</name>
    <name type="common">ex Hitch et al. 2024</name>
    <dbReference type="NCBI Taxonomy" id="1917870"/>
    <lineage>
        <taxon>Bacteria</taxon>
        <taxon>Bacillati</taxon>
        <taxon>Bacillota</taxon>
        <taxon>Clostridia</taxon>
        <taxon>Lachnospirales</taxon>
        <taxon>Lachnospiraceae</taxon>
        <taxon>Enterocloster</taxon>
    </lineage>
</organism>
<name>A0ABV1DA14_9FIRM</name>
<dbReference type="Proteomes" id="UP001454086">
    <property type="component" value="Unassembled WGS sequence"/>
</dbReference>
<sequence length="114" mass="13628">MIRSKMLYSDLKSMLREYNWDDGFEVPKEILSDSNCDLALALEIFYLADGYSYLEKSDKTAVLQNWNPFITTLYRDILNHKFRKTDTPFTNPLNEVQKYRFRKKQVPEIFLTDL</sequence>
<dbReference type="Pfam" id="PF14096">
    <property type="entry name" value="DUF4274"/>
    <property type="match status" value="1"/>
</dbReference>
<reference evidence="2 3" key="1">
    <citation type="submission" date="2024-03" db="EMBL/GenBank/DDBJ databases">
        <title>Human intestinal bacterial collection.</title>
        <authorList>
            <person name="Pauvert C."/>
            <person name="Hitch T.C.A."/>
            <person name="Clavel T."/>
        </authorList>
    </citation>
    <scope>NUCLEOTIDE SEQUENCE [LARGE SCALE GENOMIC DNA]</scope>
    <source>
        <strain evidence="2 3">CLA-SR-H021</strain>
    </source>
</reference>
<evidence type="ECO:0000313" key="3">
    <source>
        <dbReference type="Proteomes" id="UP001454086"/>
    </source>
</evidence>
<dbReference type="EMBL" id="JBBMFM010000067">
    <property type="protein sequence ID" value="MEQ2426601.1"/>
    <property type="molecule type" value="Genomic_DNA"/>
</dbReference>